<dbReference type="Proteomes" id="UP000000238">
    <property type="component" value="Chromosome"/>
</dbReference>
<name>Q2SNA9_HAHCH</name>
<protein>
    <submittedName>
        <fullName evidence="1">Uncharacterized protein</fullName>
    </submittedName>
</protein>
<organism evidence="1 2">
    <name type="scientific">Hahella chejuensis (strain KCTC 2396)</name>
    <dbReference type="NCBI Taxonomy" id="349521"/>
    <lineage>
        <taxon>Bacteria</taxon>
        <taxon>Pseudomonadati</taxon>
        <taxon>Pseudomonadota</taxon>
        <taxon>Gammaproteobacteria</taxon>
        <taxon>Oceanospirillales</taxon>
        <taxon>Hahellaceae</taxon>
        <taxon>Hahella</taxon>
    </lineage>
</organism>
<dbReference type="HOGENOM" id="CLU_3153453_0_0_6"/>
<evidence type="ECO:0000313" key="2">
    <source>
        <dbReference type="Proteomes" id="UP000000238"/>
    </source>
</evidence>
<sequence length="48" mass="4943">MIDAESALLSVLGMGVGVVNPNLTPVIGMSPQMAWVEAAAPGRVIYTD</sequence>
<gene>
    <name evidence="1" type="ordered locus">HCH_00978</name>
</gene>
<proteinExistence type="predicted"/>
<dbReference type="KEGG" id="hch:HCH_00978"/>
<keyword evidence="2" id="KW-1185">Reference proteome</keyword>
<evidence type="ECO:0000313" key="1">
    <source>
        <dbReference type="EMBL" id="ABC27865.1"/>
    </source>
</evidence>
<reference evidence="1 2" key="1">
    <citation type="journal article" date="2005" name="Nucleic Acids Res.">
        <title>Genomic blueprint of Hahella chejuensis, a marine microbe producing an algicidal agent.</title>
        <authorList>
            <person name="Jeong H."/>
            <person name="Yim J.H."/>
            <person name="Lee C."/>
            <person name="Choi S.-H."/>
            <person name="Park Y.K."/>
            <person name="Yoon S.H."/>
            <person name="Hur C.-G."/>
            <person name="Kang H.-Y."/>
            <person name="Kim D."/>
            <person name="Lee H.H."/>
            <person name="Park K.H."/>
            <person name="Park S.-H."/>
            <person name="Park H.-S."/>
            <person name="Lee H.K."/>
            <person name="Oh T.K."/>
            <person name="Kim J.F."/>
        </authorList>
    </citation>
    <scope>NUCLEOTIDE SEQUENCE [LARGE SCALE GENOMIC DNA]</scope>
    <source>
        <strain evidence="1 2">KCTC 2396</strain>
    </source>
</reference>
<accession>Q2SNA9</accession>
<dbReference type="EMBL" id="CP000155">
    <property type="protein sequence ID" value="ABC27865.1"/>
    <property type="molecule type" value="Genomic_DNA"/>
</dbReference>
<dbReference type="AlphaFoldDB" id="Q2SNA9"/>